<dbReference type="Pfam" id="PF20459">
    <property type="entry name" value="DUF6712"/>
    <property type="match status" value="2"/>
</dbReference>
<dbReference type="InterPro" id="IPR046558">
    <property type="entry name" value="DUF6712"/>
</dbReference>
<organism evidence="1 2">
    <name type="scientific">Rhabdobacter roseus</name>
    <dbReference type="NCBI Taxonomy" id="1655419"/>
    <lineage>
        <taxon>Bacteria</taxon>
        <taxon>Pseudomonadati</taxon>
        <taxon>Bacteroidota</taxon>
        <taxon>Cytophagia</taxon>
        <taxon>Cytophagales</taxon>
        <taxon>Cytophagaceae</taxon>
        <taxon>Rhabdobacter</taxon>
    </lineage>
</organism>
<protein>
    <submittedName>
        <fullName evidence="1">Uncharacterized protein</fullName>
    </submittedName>
</protein>
<evidence type="ECO:0000313" key="2">
    <source>
        <dbReference type="Proteomes" id="UP000557307"/>
    </source>
</evidence>
<dbReference type="EMBL" id="JACHGF010000003">
    <property type="protein sequence ID" value="MBB5284428.1"/>
    <property type="molecule type" value="Genomic_DNA"/>
</dbReference>
<dbReference type="AlphaFoldDB" id="A0A840TW76"/>
<proteinExistence type="predicted"/>
<accession>A0A840TW76</accession>
<name>A0A840TW76_9BACT</name>
<keyword evidence="2" id="KW-1185">Reference proteome</keyword>
<gene>
    <name evidence="1" type="ORF">HNQ92_002571</name>
</gene>
<comment type="caution">
    <text evidence="1">The sequence shown here is derived from an EMBL/GenBank/DDBJ whole genome shotgun (WGS) entry which is preliminary data.</text>
</comment>
<reference evidence="1 2" key="1">
    <citation type="submission" date="2020-08" db="EMBL/GenBank/DDBJ databases">
        <title>Genomic Encyclopedia of Type Strains, Phase IV (KMG-IV): sequencing the most valuable type-strain genomes for metagenomic binning, comparative biology and taxonomic classification.</title>
        <authorList>
            <person name="Goeker M."/>
        </authorList>
    </citation>
    <scope>NUCLEOTIDE SEQUENCE [LARGE SCALE GENOMIC DNA]</scope>
    <source>
        <strain evidence="1 2">DSM 105074</strain>
    </source>
</reference>
<sequence length="321" mass="35736">MKILFCSTEELREFVPVGVNVTFENLKPSLLEAAESILIPYLSEELYDRILTKYQAANTEMSEPEQVLFQRMRLVVARFGLAMYVPEGEVKVTDSGISTIGKSENLTAAYDHQVLRLVESLIQKGFDALERLLTWLEAAPQLTAFPEFANSEQYTRSLRGLVRKAGQLSDIYPIGGSRMTFNSLLPELLNVEDDRLKPLIGRDKYATIKAAANLADEYDDLRRVACKAVVFQAVANVIRLQQAIQLDAGGLRVYGTTISGTNNTKFYKVPSEKDRLAAAAEAQARADFYWDEVSTLLAEINNPGGGRFEPDFLSIGGLTMF</sequence>
<dbReference type="Proteomes" id="UP000557307">
    <property type="component" value="Unassembled WGS sequence"/>
</dbReference>
<dbReference type="RefSeq" id="WP_184174367.1">
    <property type="nucleotide sequence ID" value="NZ_JACHGF010000003.1"/>
</dbReference>
<evidence type="ECO:0000313" key="1">
    <source>
        <dbReference type="EMBL" id="MBB5284428.1"/>
    </source>
</evidence>